<keyword evidence="5" id="KW-0560">Oxidoreductase</keyword>
<dbReference type="InterPro" id="IPR013786">
    <property type="entry name" value="AcylCoA_DH/ox_N"/>
</dbReference>
<evidence type="ECO:0000256" key="2">
    <source>
        <dbReference type="ARBA" id="ARBA00009347"/>
    </source>
</evidence>
<evidence type="ECO:0000259" key="7">
    <source>
        <dbReference type="Pfam" id="PF02770"/>
    </source>
</evidence>
<dbReference type="PANTHER" id="PTHR43292:SF3">
    <property type="entry name" value="ACYL-COA DEHYDROGENASE FADE29"/>
    <property type="match status" value="1"/>
</dbReference>
<comment type="caution">
    <text evidence="9">The sequence shown here is derived from an EMBL/GenBank/DDBJ whole genome shotgun (WGS) entry which is preliminary data.</text>
</comment>
<dbReference type="Pfam" id="PF02770">
    <property type="entry name" value="Acyl-CoA_dh_M"/>
    <property type="match status" value="1"/>
</dbReference>
<keyword evidence="10" id="KW-1185">Reference proteome</keyword>
<comment type="cofactor">
    <cofactor evidence="1">
        <name>FAD</name>
        <dbReference type="ChEBI" id="CHEBI:57692"/>
    </cofactor>
</comment>
<dbReference type="InterPro" id="IPR052161">
    <property type="entry name" value="Mycobact_Acyl-CoA_DH"/>
</dbReference>
<dbReference type="SUPFAM" id="SSF47203">
    <property type="entry name" value="Acyl-CoA dehydrogenase C-terminal domain-like"/>
    <property type="match status" value="1"/>
</dbReference>
<dbReference type="InterPro" id="IPR037069">
    <property type="entry name" value="AcylCoA_DH/ox_N_sf"/>
</dbReference>
<name>A0ABV2QIV7_9BURK</name>
<evidence type="ECO:0000256" key="1">
    <source>
        <dbReference type="ARBA" id="ARBA00001974"/>
    </source>
</evidence>
<dbReference type="PANTHER" id="PTHR43292">
    <property type="entry name" value="ACYL-COA DEHYDROGENASE"/>
    <property type="match status" value="1"/>
</dbReference>
<sequence length="396" mass="43895">MNLDDTPELQAFRRELREFLSTHLPADLRAKVTGHLRLTREDFVRWHRIVHARGWAGASWPTVYGGTGWTALQQHIWDEECSQAGAPIIQPFGVNMVAPVIMAYGNEAQKRYYLPRILSCEDWWCQGYSEPGAGSDLAALRLKAQRQGDDYILNGQKTWTTMAQHANMMFCLVRTNSEGRKQEGISFLLVDMRTPGITVRPIHLMNGEADVNDVFFEDVAVPVENLIGVENQGWTYAKYLLGHERTSIAGVGRSKRELRQLKQLAAKRRVRGRSLMDDPVFADQVARLEIDLMALEITVLRVAAESSSAPGALSSMIKITGTEMQQRLTELMVKAAGPGALAYDTAFLDGHSAHSLSGDDEAAGLVPAYLTCRATTIYGGSTEVQKNIIAQHVLGL</sequence>
<evidence type="ECO:0000256" key="3">
    <source>
        <dbReference type="ARBA" id="ARBA00022630"/>
    </source>
</evidence>
<dbReference type="Gene3D" id="1.20.140.10">
    <property type="entry name" value="Butyryl-CoA Dehydrogenase, subunit A, domain 3"/>
    <property type="match status" value="1"/>
</dbReference>
<evidence type="ECO:0000259" key="6">
    <source>
        <dbReference type="Pfam" id="PF00441"/>
    </source>
</evidence>
<gene>
    <name evidence="9" type="ORF">ABIE13_005593</name>
</gene>
<organism evidence="9 10">
    <name type="scientific">Ottowia thiooxydans</name>
    <dbReference type="NCBI Taxonomy" id="219182"/>
    <lineage>
        <taxon>Bacteria</taxon>
        <taxon>Pseudomonadati</taxon>
        <taxon>Pseudomonadota</taxon>
        <taxon>Betaproteobacteria</taxon>
        <taxon>Burkholderiales</taxon>
        <taxon>Comamonadaceae</taxon>
        <taxon>Ottowia</taxon>
    </lineage>
</organism>
<dbReference type="InterPro" id="IPR036250">
    <property type="entry name" value="AcylCo_DH-like_C"/>
</dbReference>
<feature type="domain" description="Acyl-CoA dehydrogenase/oxidase C-terminal" evidence="6">
    <location>
        <begin position="231"/>
        <end position="394"/>
    </location>
</feature>
<comment type="similarity">
    <text evidence="2">Belongs to the acyl-CoA dehydrogenase family.</text>
</comment>
<evidence type="ECO:0000259" key="8">
    <source>
        <dbReference type="Pfam" id="PF02771"/>
    </source>
</evidence>
<dbReference type="EMBL" id="JBEPSH010000018">
    <property type="protein sequence ID" value="MET4580452.1"/>
    <property type="molecule type" value="Genomic_DNA"/>
</dbReference>
<reference evidence="9 10" key="1">
    <citation type="submission" date="2024-06" db="EMBL/GenBank/DDBJ databases">
        <title>Sorghum-associated microbial communities from plants grown in Nebraska, USA.</title>
        <authorList>
            <person name="Schachtman D."/>
        </authorList>
    </citation>
    <scope>NUCLEOTIDE SEQUENCE [LARGE SCALE GENOMIC DNA]</scope>
    <source>
        <strain evidence="9 10">2709</strain>
    </source>
</reference>
<dbReference type="SUPFAM" id="SSF56645">
    <property type="entry name" value="Acyl-CoA dehydrogenase NM domain-like"/>
    <property type="match status" value="1"/>
</dbReference>
<proteinExistence type="inferred from homology"/>
<dbReference type="InterPro" id="IPR046373">
    <property type="entry name" value="Acyl-CoA_Oxase/DH_mid-dom_sf"/>
</dbReference>
<keyword evidence="3" id="KW-0285">Flavoprotein</keyword>
<evidence type="ECO:0000256" key="5">
    <source>
        <dbReference type="ARBA" id="ARBA00023002"/>
    </source>
</evidence>
<protein>
    <submittedName>
        <fullName evidence="9">Alkylation response protein AidB-like acyl-CoA dehydrogenase</fullName>
    </submittedName>
</protein>
<dbReference type="Pfam" id="PF00441">
    <property type="entry name" value="Acyl-CoA_dh_1"/>
    <property type="match status" value="1"/>
</dbReference>
<dbReference type="Proteomes" id="UP001549320">
    <property type="component" value="Unassembled WGS sequence"/>
</dbReference>
<feature type="domain" description="Acyl-CoA oxidase/dehydrogenase middle" evidence="7">
    <location>
        <begin position="125"/>
        <end position="219"/>
    </location>
</feature>
<dbReference type="Pfam" id="PF02771">
    <property type="entry name" value="Acyl-CoA_dh_N"/>
    <property type="match status" value="1"/>
</dbReference>
<dbReference type="InterPro" id="IPR006091">
    <property type="entry name" value="Acyl-CoA_Oxase/DH_mid-dom"/>
</dbReference>
<dbReference type="Gene3D" id="1.10.540.10">
    <property type="entry name" value="Acyl-CoA dehydrogenase/oxidase, N-terminal domain"/>
    <property type="match status" value="1"/>
</dbReference>
<dbReference type="InterPro" id="IPR009100">
    <property type="entry name" value="AcylCoA_DH/oxidase_NM_dom_sf"/>
</dbReference>
<evidence type="ECO:0000313" key="9">
    <source>
        <dbReference type="EMBL" id="MET4580452.1"/>
    </source>
</evidence>
<evidence type="ECO:0000313" key="10">
    <source>
        <dbReference type="Proteomes" id="UP001549320"/>
    </source>
</evidence>
<dbReference type="InterPro" id="IPR009075">
    <property type="entry name" value="AcylCo_DH/oxidase_C"/>
</dbReference>
<feature type="domain" description="Acyl-CoA dehydrogenase/oxidase N-terminal" evidence="8">
    <location>
        <begin position="6"/>
        <end position="120"/>
    </location>
</feature>
<keyword evidence="4" id="KW-0274">FAD</keyword>
<dbReference type="Gene3D" id="2.40.110.10">
    <property type="entry name" value="Butyryl-CoA Dehydrogenase, subunit A, domain 2"/>
    <property type="match status" value="1"/>
</dbReference>
<evidence type="ECO:0000256" key="4">
    <source>
        <dbReference type="ARBA" id="ARBA00022827"/>
    </source>
</evidence>
<dbReference type="RefSeq" id="WP_354449396.1">
    <property type="nucleotide sequence ID" value="NZ_JBEPSH010000018.1"/>
</dbReference>
<accession>A0ABV2QIV7</accession>